<comment type="caution">
    <text evidence="2">The sequence shown here is derived from an EMBL/GenBank/DDBJ whole genome shotgun (WGS) entry which is preliminary data.</text>
</comment>
<organism evidence="2 3">
    <name type="scientific">Apiospora hydei</name>
    <dbReference type="NCBI Taxonomy" id="1337664"/>
    <lineage>
        <taxon>Eukaryota</taxon>
        <taxon>Fungi</taxon>
        <taxon>Dikarya</taxon>
        <taxon>Ascomycota</taxon>
        <taxon>Pezizomycotina</taxon>
        <taxon>Sordariomycetes</taxon>
        <taxon>Xylariomycetidae</taxon>
        <taxon>Amphisphaeriales</taxon>
        <taxon>Apiosporaceae</taxon>
        <taxon>Apiospora</taxon>
    </lineage>
</organism>
<accession>A0ABR1X816</accession>
<keyword evidence="3" id="KW-1185">Reference proteome</keyword>
<dbReference type="Proteomes" id="UP001433268">
    <property type="component" value="Unassembled WGS sequence"/>
</dbReference>
<reference evidence="2 3" key="1">
    <citation type="submission" date="2023-01" db="EMBL/GenBank/DDBJ databases">
        <title>Analysis of 21 Apiospora genomes using comparative genomics revels a genus with tremendous synthesis potential of carbohydrate active enzymes and secondary metabolites.</title>
        <authorList>
            <person name="Sorensen T."/>
        </authorList>
    </citation>
    <scope>NUCLEOTIDE SEQUENCE [LARGE SCALE GENOMIC DNA]</scope>
    <source>
        <strain evidence="2 3">CBS 114990</strain>
    </source>
</reference>
<proteinExistence type="predicted"/>
<sequence length="308" mass="33150">MSTTSYSAAARSPSLSYYPASSPTNGTPMQPQQQQHDAPPYPVWVQPARRPDYHQAPGSPYGQIPTNGHPAAAPPPPPAMRMMMNGAPQQNYTQAPGFAPPPPQRLLFTAQGKDYIISDPSCSKVLFTVVRATRHRSWLSSSSPPHMSVRRGDASGPELATVHYHTFTTSKMDVTLHLGGAGSSNTQRYKKDFDSATGLGRLRWQNESTSFFNCSSRGKGGLKLEASSGAYSGTTIAKFEGSNGGCKMKGDGCLTILARRPINMTQLEEIVATCVFERERRRRETEKTETAVAANDVSVAAVGVAVGS</sequence>
<evidence type="ECO:0000313" key="3">
    <source>
        <dbReference type="Proteomes" id="UP001433268"/>
    </source>
</evidence>
<feature type="compositionally biased region" description="Low complexity" evidence="1">
    <location>
        <begin position="1"/>
        <end position="23"/>
    </location>
</feature>
<feature type="region of interest" description="Disordered" evidence="1">
    <location>
        <begin position="1"/>
        <end position="84"/>
    </location>
</feature>
<dbReference type="GeneID" id="92039336"/>
<gene>
    <name evidence="2" type="ORF">PG997_001961</name>
</gene>
<protein>
    <submittedName>
        <fullName evidence="2">Uncharacterized protein</fullName>
    </submittedName>
</protein>
<dbReference type="EMBL" id="JAQQWN010000003">
    <property type="protein sequence ID" value="KAK8091600.1"/>
    <property type="molecule type" value="Genomic_DNA"/>
</dbReference>
<feature type="compositionally biased region" description="Polar residues" evidence="1">
    <location>
        <begin position="24"/>
        <end position="36"/>
    </location>
</feature>
<name>A0ABR1X816_9PEZI</name>
<evidence type="ECO:0000313" key="2">
    <source>
        <dbReference type="EMBL" id="KAK8091600.1"/>
    </source>
</evidence>
<evidence type="ECO:0000256" key="1">
    <source>
        <dbReference type="SAM" id="MobiDB-lite"/>
    </source>
</evidence>
<dbReference type="RefSeq" id="XP_066673572.1">
    <property type="nucleotide sequence ID" value="XM_066806276.1"/>
</dbReference>